<feature type="region of interest" description="Disordered" evidence="13">
    <location>
        <begin position="728"/>
        <end position="750"/>
    </location>
</feature>
<keyword evidence="4 11" id="KW-0728">SH3 domain</keyword>
<dbReference type="eggNOG" id="KOG0998">
    <property type="taxonomic scope" value="Eukaryota"/>
</dbReference>
<keyword evidence="10" id="KW-0206">Cytoskeleton</keyword>
<dbReference type="PRINTS" id="PR00452">
    <property type="entry name" value="SH3DOMAIN"/>
</dbReference>
<keyword evidence="9" id="KW-0472">Membrane</keyword>
<evidence type="ECO:0000256" key="5">
    <source>
        <dbReference type="ARBA" id="ARBA00022490"/>
    </source>
</evidence>
<comment type="subcellular location">
    <subcellularLocation>
        <location evidence="3">Cell membrane</location>
        <topology evidence="3">Peripheral membrane protein</topology>
        <orientation evidence="3">Cytoplasmic side</orientation>
    </subcellularLocation>
    <subcellularLocation>
        <location evidence="2">Cytoplasm</location>
        <location evidence="2">Cytoskeleton</location>
        <location evidence="2">Actin patch</location>
    </subcellularLocation>
    <subcellularLocation>
        <location evidence="1">Endosome membrane</location>
        <topology evidence="1">Peripheral membrane protein</topology>
        <orientation evidence="1">Cytoplasmic side</orientation>
    </subcellularLocation>
</comment>
<evidence type="ECO:0000256" key="7">
    <source>
        <dbReference type="ARBA" id="ARBA00022737"/>
    </source>
</evidence>
<feature type="region of interest" description="Disordered" evidence="13">
    <location>
        <begin position="432"/>
        <end position="481"/>
    </location>
</feature>
<feature type="compositionally biased region" description="Low complexity" evidence="13">
    <location>
        <begin position="444"/>
        <end position="453"/>
    </location>
</feature>
<reference evidence="17" key="2">
    <citation type="submission" date="2009-11" db="EMBL/GenBank/DDBJ databases">
        <title>The Genome Sequence of Allomyces macrogynus strain ATCC 38327.</title>
        <authorList>
            <consortium name="The Broad Institute Genome Sequencing Platform"/>
            <person name="Russ C."/>
            <person name="Cuomo C."/>
            <person name="Shea T."/>
            <person name="Young S.K."/>
            <person name="Zeng Q."/>
            <person name="Koehrsen M."/>
            <person name="Haas B."/>
            <person name="Borodovsky M."/>
            <person name="Guigo R."/>
            <person name="Alvarado L."/>
            <person name="Berlin A."/>
            <person name="Borenstein D."/>
            <person name="Chen Z."/>
            <person name="Engels R."/>
            <person name="Freedman E."/>
            <person name="Gellesch M."/>
            <person name="Goldberg J."/>
            <person name="Griggs A."/>
            <person name="Gujja S."/>
            <person name="Heiman D."/>
            <person name="Hepburn T."/>
            <person name="Howarth C."/>
            <person name="Jen D."/>
            <person name="Larson L."/>
            <person name="Lewis B."/>
            <person name="Mehta T."/>
            <person name="Park D."/>
            <person name="Pearson M."/>
            <person name="Roberts A."/>
            <person name="Saif S."/>
            <person name="Shenoy N."/>
            <person name="Sisk P."/>
            <person name="Stolte C."/>
            <person name="Sykes S."/>
            <person name="Walk T."/>
            <person name="White J."/>
            <person name="Yandava C."/>
            <person name="Burger G."/>
            <person name="Gray M.W."/>
            <person name="Holland P.W.H."/>
            <person name="King N."/>
            <person name="Lang F.B.F."/>
            <person name="Roger A.J."/>
            <person name="Ruiz-Trillo I."/>
            <person name="Lander E."/>
            <person name="Nusbaum C."/>
        </authorList>
    </citation>
    <scope>NUCLEOTIDE SEQUENCE [LARGE SCALE GENOMIC DNA]</scope>
    <source>
        <strain evidence="17">ATCC 38327</strain>
    </source>
</reference>
<evidence type="ECO:0000256" key="9">
    <source>
        <dbReference type="ARBA" id="ARBA00023136"/>
    </source>
</evidence>
<dbReference type="PROSITE" id="PS50002">
    <property type="entry name" value="SH3"/>
    <property type="match status" value="2"/>
</dbReference>
<dbReference type="SMART" id="SM00326">
    <property type="entry name" value="SH3"/>
    <property type="match status" value="2"/>
</dbReference>
<feature type="compositionally biased region" description="Low complexity" evidence="13">
    <location>
        <begin position="470"/>
        <end position="481"/>
    </location>
</feature>
<evidence type="ECO:0000313" key="16">
    <source>
        <dbReference type="EMBL" id="KNE59812.1"/>
    </source>
</evidence>
<feature type="domain" description="SH3" evidence="14">
    <location>
        <begin position="814"/>
        <end position="871"/>
    </location>
</feature>
<dbReference type="SUPFAM" id="SSF50044">
    <property type="entry name" value="SH3-domain"/>
    <property type="match status" value="2"/>
</dbReference>
<accession>A0A0L0SBJ8</accession>
<dbReference type="GO" id="GO:0030479">
    <property type="term" value="C:actin cortical patch"/>
    <property type="evidence" value="ECO:0007669"/>
    <property type="project" value="UniProtKB-SubCell"/>
</dbReference>
<keyword evidence="8 12" id="KW-0175">Coiled coil</keyword>
<evidence type="ECO:0000256" key="2">
    <source>
        <dbReference type="ARBA" id="ARBA00004134"/>
    </source>
</evidence>
<dbReference type="eggNOG" id="KOG3565">
    <property type="taxonomic scope" value="Eukaryota"/>
</dbReference>
<feature type="compositionally biased region" description="Low complexity" evidence="13">
    <location>
        <begin position="666"/>
        <end position="713"/>
    </location>
</feature>
<dbReference type="Proteomes" id="UP000054350">
    <property type="component" value="Unassembled WGS sequence"/>
</dbReference>
<keyword evidence="7" id="KW-0677">Repeat</keyword>
<dbReference type="CDD" id="cd00174">
    <property type="entry name" value="SH3"/>
    <property type="match status" value="1"/>
</dbReference>
<evidence type="ECO:0000256" key="11">
    <source>
        <dbReference type="PROSITE-ProRule" id="PRU00192"/>
    </source>
</evidence>
<feature type="domain" description="SH3" evidence="14">
    <location>
        <begin position="750"/>
        <end position="809"/>
    </location>
</feature>
<evidence type="ECO:0000256" key="6">
    <source>
        <dbReference type="ARBA" id="ARBA00022583"/>
    </source>
</evidence>
<dbReference type="OMA" id="VNHESIE"/>
<gene>
    <name evidence="16" type="ORF">AMAG_18424</name>
</gene>
<protein>
    <recommendedName>
        <fullName evidence="18">Actin cytoskeleton-regulatory complex protein pan1</fullName>
    </recommendedName>
</protein>
<keyword evidence="17" id="KW-1185">Reference proteome</keyword>
<dbReference type="InterPro" id="IPR011992">
    <property type="entry name" value="EF-hand-dom_pair"/>
</dbReference>
<dbReference type="GO" id="GO:0006897">
    <property type="term" value="P:endocytosis"/>
    <property type="evidence" value="ECO:0007669"/>
    <property type="project" value="TreeGrafter"/>
</dbReference>
<evidence type="ECO:0000313" key="17">
    <source>
        <dbReference type="Proteomes" id="UP000054350"/>
    </source>
</evidence>
<organism evidence="16 17">
    <name type="scientific">Allomyces macrogynus (strain ATCC 38327)</name>
    <name type="common">Allomyces javanicus var. macrogynus</name>
    <dbReference type="NCBI Taxonomy" id="578462"/>
    <lineage>
        <taxon>Eukaryota</taxon>
        <taxon>Fungi</taxon>
        <taxon>Fungi incertae sedis</taxon>
        <taxon>Blastocladiomycota</taxon>
        <taxon>Blastocladiomycetes</taxon>
        <taxon>Blastocladiales</taxon>
        <taxon>Blastocladiaceae</taxon>
        <taxon>Allomyces</taxon>
    </lineage>
</organism>
<feature type="compositionally biased region" description="Basic and acidic residues" evidence="13">
    <location>
        <begin position="604"/>
        <end position="613"/>
    </location>
</feature>
<dbReference type="SUPFAM" id="SSF47473">
    <property type="entry name" value="EF-hand"/>
    <property type="match status" value="1"/>
</dbReference>
<dbReference type="InterPro" id="IPR001452">
    <property type="entry name" value="SH3_domain"/>
</dbReference>
<evidence type="ECO:0000259" key="15">
    <source>
        <dbReference type="PROSITE" id="PS50031"/>
    </source>
</evidence>
<evidence type="ECO:0000256" key="1">
    <source>
        <dbReference type="ARBA" id="ARBA00004125"/>
    </source>
</evidence>
<feature type="region of interest" description="Disordered" evidence="13">
    <location>
        <begin position="137"/>
        <end position="181"/>
    </location>
</feature>
<feature type="compositionally biased region" description="Basic and acidic residues" evidence="13">
    <location>
        <begin position="651"/>
        <end position="665"/>
    </location>
</feature>
<dbReference type="EMBL" id="GG745335">
    <property type="protein sequence ID" value="KNE59812.1"/>
    <property type="molecule type" value="Genomic_DNA"/>
</dbReference>
<feature type="region of interest" description="Disordered" evidence="13">
    <location>
        <begin position="515"/>
        <end position="534"/>
    </location>
</feature>
<keyword evidence="5" id="KW-0963">Cytoplasm</keyword>
<evidence type="ECO:0000256" key="10">
    <source>
        <dbReference type="ARBA" id="ARBA00023212"/>
    </source>
</evidence>
<dbReference type="GO" id="GO:0016197">
    <property type="term" value="P:endosomal transport"/>
    <property type="evidence" value="ECO:0007669"/>
    <property type="project" value="TreeGrafter"/>
</dbReference>
<evidence type="ECO:0000256" key="13">
    <source>
        <dbReference type="SAM" id="MobiDB-lite"/>
    </source>
</evidence>
<dbReference type="STRING" id="578462.A0A0L0SBJ8"/>
<feature type="coiled-coil region" evidence="12">
    <location>
        <begin position="187"/>
        <end position="244"/>
    </location>
</feature>
<dbReference type="AlphaFoldDB" id="A0A0L0SBJ8"/>
<evidence type="ECO:0000256" key="12">
    <source>
        <dbReference type="SAM" id="Coils"/>
    </source>
</evidence>
<feature type="region of interest" description="Disordered" evidence="13">
    <location>
        <begin position="553"/>
        <end position="713"/>
    </location>
</feature>
<dbReference type="InterPro" id="IPR036028">
    <property type="entry name" value="SH3-like_dom_sf"/>
</dbReference>
<name>A0A0L0SBJ8_ALLM3</name>
<feature type="compositionally biased region" description="Polar residues" evidence="13">
    <location>
        <begin position="348"/>
        <end position="360"/>
    </location>
</feature>
<feature type="domain" description="EH" evidence="15">
    <location>
        <begin position="21"/>
        <end position="110"/>
    </location>
</feature>
<sequence>MASLPATSQAPSGQWLISHEEKLKYATLFKAWDTAGVGYLTGEQCRDIFVTSGLPQNILVHIWSLADIHNVGKLNADEFAIAMHLVYKKLNNVDLPTTLPEELIPSSQKDLDTSVSFMKDRLMQQILAEKTAAANSPSWVRGGHHAHKGSRGSLASSNNEEPTGYVSRHRRKPQDAQPTDPAVAAKLKDLQRQIDQTRELLILKRSQHHRLRAAQGHLEDANTVRGLHAEIAQLQVVLKALKAQYVDKVRGGQVRLPAGAASSETANLVKAILGVQEQLNDVQLHVFKLRDRKKFKYAPIPQGATVNLTSLLMQPAKAAGSIMSEDERRKQKAAEMLAQRMAALGVSAPSSMASPTSVSAPQGGALSPEQQEAMRRIDAEKQRLDAALLDLRVKLGAMTDVVAAKALLTQFEEKFAVVEELLRPVQLPEQYVQKEASPKPTPAPSAAKPTAAANGSGDDLWKQFNKIKGPEPTAAPAPAAASRDLDANPFFSSSSASAEPASSNNVKDLATKLFGAPAPAPASPPAKPADADARKALVAQRKLSTDWLSTPSDEFFRSSSPAPAVPALPKGGESASADPFAAFGKTKDPEPAKPAKSIWDDFPPIDKKTDAEPVKSFWDDFPPVESVKPADEKKDNKDASSPWDNPFATVARKEEGEPAKEEKAAPADPFAAWNKPAASASASPFAAPAPATSAASASPFASTTPAPAAASASPFASSISTPAAATASPFAAPTPAATAPTDEAAPASSEPEFQVTALYDYDSGNPDDLVCHEHDRLTVIQTDGEWYLARNAAGAQGWIPTSYAARNGEAPAAGSGAPGRMLYEYVATHDDEVSAPEGADVVVVDESDPDWWTVEFEGKTGVVPAAYVEKV</sequence>
<dbReference type="SMART" id="SM00027">
    <property type="entry name" value="EH"/>
    <property type="match status" value="1"/>
</dbReference>
<dbReference type="GO" id="GO:0005886">
    <property type="term" value="C:plasma membrane"/>
    <property type="evidence" value="ECO:0007669"/>
    <property type="project" value="TreeGrafter"/>
</dbReference>
<dbReference type="Pfam" id="PF12763">
    <property type="entry name" value="EH"/>
    <property type="match status" value="1"/>
</dbReference>
<dbReference type="GO" id="GO:0005768">
    <property type="term" value="C:endosome"/>
    <property type="evidence" value="ECO:0007669"/>
    <property type="project" value="UniProtKB-SubCell"/>
</dbReference>
<dbReference type="PROSITE" id="PS50031">
    <property type="entry name" value="EH"/>
    <property type="match status" value="1"/>
</dbReference>
<evidence type="ECO:0008006" key="18">
    <source>
        <dbReference type="Google" id="ProtNLM"/>
    </source>
</evidence>
<feature type="compositionally biased region" description="Pro residues" evidence="13">
    <location>
        <begin position="518"/>
        <end position="527"/>
    </location>
</feature>
<feature type="compositionally biased region" description="Basic and acidic residues" evidence="13">
    <location>
        <begin position="628"/>
        <end position="638"/>
    </location>
</feature>
<dbReference type="PANTHER" id="PTHR11216">
    <property type="entry name" value="EH DOMAIN"/>
    <property type="match status" value="1"/>
</dbReference>
<dbReference type="VEuPathDB" id="FungiDB:AMAG_18424"/>
<dbReference type="Gene3D" id="2.30.30.40">
    <property type="entry name" value="SH3 Domains"/>
    <property type="match status" value="2"/>
</dbReference>
<proteinExistence type="predicted"/>
<evidence type="ECO:0000256" key="4">
    <source>
        <dbReference type="ARBA" id="ARBA00022443"/>
    </source>
</evidence>
<evidence type="ECO:0000256" key="8">
    <source>
        <dbReference type="ARBA" id="ARBA00023054"/>
    </source>
</evidence>
<evidence type="ECO:0000256" key="3">
    <source>
        <dbReference type="ARBA" id="ARBA00004413"/>
    </source>
</evidence>
<reference evidence="16 17" key="1">
    <citation type="submission" date="2009-11" db="EMBL/GenBank/DDBJ databases">
        <title>Annotation of Allomyces macrogynus ATCC 38327.</title>
        <authorList>
            <consortium name="The Broad Institute Genome Sequencing Platform"/>
            <person name="Russ C."/>
            <person name="Cuomo C."/>
            <person name="Burger G."/>
            <person name="Gray M.W."/>
            <person name="Holland P.W.H."/>
            <person name="King N."/>
            <person name="Lang F.B.F."/>
            <person name="Roger A.J."/>
            <person name="Ruiz-Trillo I."/>
            <person name="Young S.K."/>
            <person name="Zeng Q."/>
            <person name="Gargeya S."/>
            <person name="Fitzgerald M."/>
            <person name="Haas B."/>
            <person name="Abouelleil A."/>
            <person name="Alvarado L."/>
            <person name="Arachchi H.M."/>
            <person name="Berlin A."/>
            <person name="Chapman S.B."/>
            <person name="Gearin G."/>
            <person name="Goldberg J."/>
            <person name="Griggs A."/>
            <person name="Gujja S."/>
            <person name="Hansen M."/>
            <person name="Heiman D."/>
            <person name="Howarth C."/>
            <person name="Larimer J."/>
            <person name="Lui A."/>
            <person name="MacDonald P.J.P."/>
            <person name="McCowen C."/>
            <person name="Montmayeur A."/>
            <person name="Murphy C."/>
            <person name="Neiman D."/>
            <person name="Pearson M."/>
            <person name="Priest M."/>
            <person name="Roberts A."/>
            <person name="Saif S."/>
            <person name="Shea T."/>
            <person name="Sisk P."/>
            <person name="Stolte C."/>
            <person name="Sykes S."/>
            <person name="Wortman J."/>
            <person name="Nusbaum C."/>
            <person name="Birren B."/>
        </authorList>
    </citation>
    <scope>NUCLEOTIDE SEQUENCE [LARGE SCALE GENOMIC DNA]</scope>
    <source>
        <strain evidence="16 17">ATCC 38327</strain>
    </source>
</reference>
<keyword evidence="6" id="KW-0254">Endocytosis</keyword>
<dbReference type="PANTHER" id="PTHR11216:SF173">
    <property type="entry name" value="ACTIN CYTOSKELETON-REGULATORY COMPLEX PROTEIN PAN1"/>
    <property type="match status" value="1"/>
</dbReference>
<dbReference type="CDD" id="cd00052">
    <property type="entry name" value="EH"/>
    <property type="match status" value="1"/>
</dbReference>
<feature type="region of interest" description="Disordered" evidence="13">
    <location>
        <begin position="348"/>
        <end position="374"/>
    </location>
</feature>
<feature type="compositionally biased region" description="Low complexity" evidence="13">
    <location>
        <begin position="558"/>
        <end position="567"/>
    </location>
</feature>
<evidence type="ECO:0000259" key="14">
    <source>
        <dbReference type="PROSITE" id="PS50002"/>
    </source>
</evidence>
<dbReference type="InterPro" id="IPR000261">
    <property type="entry name" value="EH_dom"/>
</dbReference>
<dbReference type="Pfam" id="PF14604">
    <property type="entry name" value="SH3_9"/>
    <property type="match status" value="1"/>
</dbReference>
<dbReference type="Gene3D" id="1.10.238.10">
    <property type="entry name" value="EF-hand"/>
    <property type="match status" value="1"/>
</dbReference>
<dbReference type="Pfam" id="PF00018">
    <property type="entry name" value="SH3_1"/>
    <property type="match status" value="1"/>
</dbReference>
<dbReference type="OrthoDB" id="1716625at2759"/>